<dbReference type="Proteomes" id="UP000032254">
    <property type="component" value="Unassembled WGS sequence"/>
</dbReference>
<reference evidence="1 2" key="1">
    <citation type="submission" date="2015-01" db="EMBL/GenBank/DDBJ databases">
        <title>Sequencing and annotation of Micromonospora carbonacea strain JXNU-1 genome.</title>
        <authorList>
            <person name="Long Z."/>
            <person name="Huang Y."/>
            <person name="Jiang Y."/>
        </authorList>
    </citation>
    <scope>NUCLEOTIDE SEQUENCE [LARGE SCALE GENOMIC DNA]</scope>
    <source>
        <strain evidence="1 2">JXNU-1</strain>
    </source>
</reference>
<organism evidence="1 2">
    <name type="scientific">Micromonospora haikouensis</name>
    <dbReference type="NCBI Taxonomy" id="686309"/>
    <lineage>
        <taxon>Bacteria</taxon>
        <taxon>Bacillati</taxon>
        <taxon>Actinomycetota</taxon>
        <taxon>Actinomycetes</taxon>
        <taxon>Micromonosporales</taxon>
        <taxon>Micromonosporaceae</taxon>
        <taxon>Micromonospora</taxon>
    </lineage>
</organism>
<name>A0A0D0X061_9ACTN</name>
<sequence>MKEIEYLRRDIRCLIQPVTDAPKDVEPWEFNGVVNSAVVDKAKRCAQGAGGSLLAGVSNFSPERHGVRTYKDWLLYWIEASGGHLATLQPSGDTDLFLGIL</sequence>
<accession>A0A0D0X061</accession>
<comment type="caution">
    <text evidence="1">The sequence shown here is derived from an EMBL/GenBank/DDBJ whole genome shotgun (WGS) entry which is preliminary data.</text>
</comment>
<dbReference type="EMBL" id="JXSX01000001">
    <property type="protein sequence ID" value="KIR64259.1"/>
    <property type="molecule type" value="Genomic_DNA"/>
</dbReference>
<evidence type="ECO:0000313" key="1">
    <source>
        <dbReference type="EMBL" id="KIR64259.1"/>
    </source>
</evidence>
<evidence type="ECO:0000313" key="2">
    <source>
        <dbReference type="Proteomes" id="UP000032254"/>
    </source>
</evidence>
<dbReference type="AlphaFoldDB" id="A0A0D0X061"/>
<protein>
    <submittedName>
        <fullName evidence="1">Uncharacterized protein</fullName>
    </submittedName>
</protein>
<keyword evidence="2" id="KW-1185">Reference proteome</keyword>
<proteinExistence type="predicted"/>
<gene>
    <name evidence="1" type="ORF">TK50_00615</name>
</gene>